<feature type="signal peptide" evidence="1">
    <location>
        <begin position="1"/>
        <end position="25"/>
    </location>
</feature>
<protein>
    <submittedName>
        <fullName evidence="2">Uncharacterized protein</fullName>
    </submittedName>
</protein>
<gene>
    <name evidence="2" type="ORF">PSDVSF_14380</name>
</gene>
<name>A0ABM7P5I7_9BACT</name>
<dbReference type="Proteomes" id="UP001053296">
    <property type="component" value="Chromosome"/>
</dbReference>
<reference evidence="2" key="1">
    <citation type="journal article" date="2022" name="Arch. Microbiol.">
        <title>Pseudodesulfovibrio sediminis sp. nov., a mesophilic and neutrophilic sulfate-reducing bacterium isolated from sediment of a brackish lake.</title>
        <authorList>
            <person name="Takahashi A."/>
            <person name="Kojima H."/>
            <person name="Watanabe M."/>
            <person name="Fukui M."/>
        </authorList>
    </citation>
    <scope>NUCLEOTIDE SEQUENCE</scope>
    <source>
        <strain evidence="2">SF6</strain>
    </source>
</reference>
<dbReference type="EMBL" id="AP024485">
    <property type="protein sequence ID" value="BCS88196.1"/>
    <property type="molecule type" value="Genomic_DNA"/>
</dbReference>
<evidence type="ECO:0000313" key="3">
    <source>
        <dbReference type="Proteomes" id="UP001053296"/>
    </source>
</evidence>
<proteinExistence type="predicted"/>
<evidence type="ECO:0000313" key="2">
    <source>
        <dbReference type="EMBL" id="BCS88196.1"/>
    </source>
</evidence>
<sequence>MYYKLFLVLLLSLFIVAGTSSVVGATESLADMNSRARDCGVAPDVLDHVRTMIKEGDMDKDAGVSLLLPLLTACDKKLPLAPLEDKLAEGLVKHVAVPLIVRVLNKKVDDYDFARSLLAAHVKPVPAPLLIVVGEGLSRGVPRQDVTAYVEEFSGQAPESFLVGAEMLSYLGQIDFRYDLVRSMLAAGFESGGIESQWRYFVRLVVIARQRGVSDESIAAAATEALRDCGVLSDVSTKLGFTSRSLTGNTGAE</sequence>
<keyword evidence="3" id="KW-1185">Reference proteome</keyword>
<accession>A0ABM7P5I7</accession>
<feature type="chain" id="PRO_5047158583" evidence="1">
    <location>
        <begin position="26"/>
        <end position="253"/>
    </location>
</feature>
<evidence type="ECO:0000256" key="1">
    <source>
        <dbReference type="SAM" id="SignalP"/>
    </source>
</evidence>
<organism evidence="2 3">
    <name type="scientific">Pseudodesulfovibrio sediminis</name>
    <dbReference type="NCBI Taxonomy" id="2810563"/>
    <lineage>
        <taxon>Bacteria</taxon>
        <taxon>Pseudomonadati</taxon>
        <taxon>Thermodesulfobacteriota</taxon>
        <taxon>Desulfovibrionia</taxon>
        <taxon>Desulfovibrionales</taxon>
        <taxon>Desulfovibrionaceae</taxon>
    </lineage>
</organism>
<keyword evidence="1" id="KW-0732">Signal</keyword>
<dbReference type="RefSeq" id="WP_229595610.1">
    <property type="nucleotide sequence ID" value="NZ_AP024485.1"/>
</dbReference>